<accession>A0ABD3IKG3</accession>
<dbReference type="GO" id="GO:0009734">
    <property type="term" value="P:auxin-activated signaling pathway"/>
    <property type="evidence" value="ECO:0007669"/>
    <property type="project" value="UniProtKB-UniRule"/>
</dbReference>
<dbReference type="InterPro" id="IPR053793">
    <property type="entry name" value="PB1-like"/>
</dbReference>
<evidence type="ECO:0000256" key="4">
    <source>
        <dbReference type="ARBA" id="ARBA00023015"/>
    </source>
</evidence>
<evidence type="ECO:0000256" key="5">
    <source>
        <dbReference type="ARBA" id="ARBA00023163"/>
    </source>
</evidence>
<feature type="compositionally biased region" description="Polar residues" evidence="9">
    <location>
        <begin position="23"/>
        <end position="32"/>
    </location>
</feature>
<dbReference type="PANTHER" id="PTHR31734">
    <property type="entry name" value="AUXIN-RESPONSIVE PROTEIN IAA17"/>
    <property type="match status" value="1"/>
</dbReference>
<evidence type="ECO:0000256" key="6">
    <source>
        <dbReference type="ARBA" id="ARBA00023242"/>
    </source>
</evidence>
<gene>
    <name evidence="11" type="ORF">ACJRO7_007232</name>
</gene>
<keyword evidence="3 8" id="KW-0678">Repressor</keyword>
<feature type="region of interest" description="Disordered" evidence="9">
    <location>
        <begin position="1"/>
        <end position="122"/>
    </location>
</feature>
<evidence type="ECO:0000313" key="11">
    <source>
        <dbReference type="EMBL" id="KAL3715462.1"/>
    </source>
</evidence>
<evidence type="ECO:0000256" key="9">
    <source>
        <dbReference type="SAM" id="MobiDB-lite"/>
    </source>
</evidence>
<keyword evidence="6 8" id="KW-0539">Nucleus</keyword>
<dbReference type="InterPro" id="IPR033389">
    <property type="entry name" value="AUX/IAA_dom"/>
</dbReference>
<evidence type="ECO:0000259" key="10">
    <source>
        <dbReference type="PROSITE" id="PS51745"/>
    </source>
</evidence>
<evidence type="ECO:0000256" key="7">
    <source>
        <dbReference type="ARBA" id="ARBA00023294"/>
    </source>
</evidence>
<comment type="subcellular location">
    <subcellularLocation>
        <location evidence="1 8">Nucleus</location>
    </subcellularLocation>
</comment>
<dbReference type="FunFam" id="3.10.20.90:FF:000078">
    <property type="entry name" value="Auxin-responsive protein"/>
    <property type="match status" value="1"/>
</dbReference>
<evidence type="ECO:0000256" key="2">
    <source>
        <dbReference type="ARBA" id="ARBA00006728"/>
    </source>
</evidence>
<comment type="function">
    <text evidence="8">Aux/IAA proteins are short-lived transcriptional factors that function as repressors of early auxin response genes at low auxin concentrations.</text>
</comment>
<dbReference type="EMBL" id="JBJKBG010000011">
    <property type="protein sequence ID" value="KAL3715462.1"/>
    <property type="molecule type" value="Genomic_DNA"/>
</dbReference>
<comment type="caution">
    <text evidence="11">The sequence shown here is derived from an EMBL/GenBank/DDBJ whole genome shotgun (WGS) entry which is preliminary data.</text>
</comment>
<name>A0ABD3IKG3_EUCGL</name>
<feature type="domain" description="PB1" evidence="10">
    <location>
        <begin position="182"/>
        <end position="289"/>
    </location>
</feature>
<evidence type="ECO:0000256" key="8">
    <source>
        <dbReference type="RuleBase" id="RU004549"/>
    </source>
</evidence>
<evidence type="ECO:0000313" key="12">
    <source>
        <dbReference type="Proteomes" id="UP001634007"/>
    </source>
</evidence>
<dbReference type="Gene3D" id="3.10.20.90">
    <property type="entry name" value="Phosphatidylinositol 3-kinase Catalytic Subunit, Chain A, domain 1"/>
    <property type="match status" value="1"/>
</dbReference>
<dbReference type="PROSITE" id="PS51745">
    <property type="entry name" value="PB1"/>
    <property type="match status" value="1"/>
</dbReference>
<feature type="compositionally biased region" description="Low complexity" evidence="9">
    <location>
        <begin position="80"/>
        <end position="95"/>
    </location>
</feature>
<dbReference type="PANTHER" id="PTHR31734:SF6">
    <property type="entry name" value="AUXIN-RESPONSIVE PROTEIN IAA11"/>
    <property type="match status" value="1"/>
</dbReference>
<sequence>MQGDSAGEAAELTGSKGDDDYVASSSEGSSTPDELALGLTLGVGDSRPFKSPRPGPVILTAKDLPSFVPASPSPPPPLPASASASSSSSCSSTLSRAEGGAGTKRGADSVAAPTASSQVVGWPPLKTHRMNVFINTPKSTSTGEFDPVVEKNDSKLAVLEKINNARNDKSSNSMKVSCPKTSPFVKVNMDGVAIGRKVDLNAHQCYESLAETLEDMFDHPTTKVNAPRSNRLMYHGLVRATSASKLLDGSSGYVLTYEDKDGDWMLIGDVPWRMFVNSVKRLRIMRTSEANGLGTELQSQFSET</sequence>
<keyword evidence="7 8" id="KW-0927">Auxin signaling pathway</keyword>
<reference evidence="11 12" key="1">
    <citation type="submission" date="2024-11" db="EMBL/GenBank/DDBJ databases">
        <title>Chromosome-level genome assembly of Eucalyptus globulus Labill. provides insights into its genome evolution.</title>
        <authorList>
            <person name="Li X."/>
        </authorList>
    </citation>
    <scope>NUCLEOTIDE SEQUENCE [LARGE SCALE GENOMIC DNA]</scope>
    <source>
        <strain evidence="11">CL2024</strain>
        <tissue evidence="11">Fresh tender leaves</tissue>
    </source>
</reference>
<keyword evidence="4 8" id="KW-0805">Transcription regulation</keyword>
<dbReference type="Proteomes" id="UP001634007">
    <property type="component" value="Unassembled WGS sequence"/>
</dbReference>
<comment type="subunit">
    <text evidence="8">Homodimers and heterodimers.</text>
</comment>
<dbReference type="AlphaFoldDB" id="A0ABD3IKG3"/>
<evidence type="ECO:0000256" key="1">
    <source>
        <dbReference type="ARBA" id="ARBA00004123"/>
    </source>
</evidence>
<proteinExistence type="inferred from homology"/>
<comment type="similarity">
    <text evidence="2 8">Belongs to the Aux/IAA family.</text>
</comment>
<dbReference type="GO" id="GO:0005634">
    <property type="term" value="C:nucleus"/>
    <property type="evidence" value="ECO:0007669"/>
    <property type="project" value="UniProtKB-SubCell"/>
</dbReference>
<protein>
    <recommendedName>
        <fullName evidence="8">Auxin-responsive protein</fullName>
    </recommendedName>
</protein>
<dbReference type="InterPro" id="IPR003311">
    <property type="entry name" value="AUX_IAA"/>
</dbReference>
<evidence type="ECO:0000256" key="3">
    <source>
        <dbReference type="ARBA" id="ARBA00022491"/>
    </source>
</evidence>
<dbReference type="SUPFAM" id="SSF54277">
    <property type="entry name" value="CAD &amp; PB1 domains"/>
    <property type="match status" value="1"/>
</dbReference>
<organism evidence="11 12">
    <name type="scientific">Eucalyptus globulus</name>
    <name type="common">Tasmanian blue gum</name>
    <dbReference type="NCBI Taxonomy" id="34317"/>
    <lineage>
        <taxon>Eukaryota</taxon>
        <taxon>Viridiplantae</taxon>
        <taxon>Streptophyta</taxon>
        <taxon>Embryophyta</taxon>
        <taxon>Tracheophyta</taxon>
        <taxon>Spermatophyta</taxon>
        <taxon>Magnoliopsida</taxon>
        <taxon>eudicotyledons</taxon>
        <taxon>Gunneridae</taxon>
        <taxon>Pentapetalae</taxon>
        <taxon>rosids</taxon>
        <taxon>malvids</taxon>
        <taxon>Myrtales</taxon>
        <taxon>Myrtaceae</taxon>
        <taxon>Myrtoideae</taxon>
        <taxon>Eucalypteae</taxon>
        <taxon>Eucalyptus</taxon>
    </lineage>
</organism>
<dbReference type="Pfam" id="PF02309">
    <property type="entry name" value="AUX_IAA"/>
    <property type="match status" value="1"/>
</dbReference>
<keyword evidence="5 8" id="KW-0804">Transcription</keyword>
<keyword evidence="12" id="KW-1185">Reference proteome</keyword>